<keyword evidence="5 7" id="KW-0653">Protein transport</keyword>
<dbReference type="Pfam" id="PF09454">
    <property type="entry name" value="Vps23_core"/>
    <property type="match status" value="1"/>
</dbReference>
<comment type="caution">
    <text evidence="10">The sequence shown here is derived from an EMBL/GenBank/DDBJ whole genome shotgun (WGS) entry which is preliminary data.</text>
</comment>
<comment type="similarity">
    <text evidence="2">Belongs to the ubiquitin-conjugating enzyme family. UEV subfamily.</text>
</comment>
<evidence type="ECO:0000256" key="4">
    <source>
        <dbReference type="ARBA" id="ARBA00022753"/>
    </source>
</evidence>
<evidence type="ECO:0000256" key="7">
    <source>
        <dbReference type="PROSITE-ProRule" id="PRU00644"/>
    </source>
</evidence>
<dbReference type="InterPro" id="IPR016135">
    <property type="entry name" value="UBQ-conjugating_enzyme/RWD"/>
</dbReference>
<keyword evidence="11" id="KW-1185">Reference proteome</keyword>
<evidence type="ECO:0000256" key="6">
    <source>
        <dbReference type="ARBA" id="ARBA00023054"/>
    </source>
</evidence>
<keyword evidence="4" id="KW-0967">Endosome</keyword>
<dbReference type="AlphaFoldDB" id="A0A4S4CXM5"/>
<accession>A0A4S4CXM5</accession>
<dbReference type="GO" id="GO:0043130">
    <property type="term" value="F:ubiquitin binding"/>
    <property type="evidence" value="ECO:0007669"/>
    <property type="project" value="TreeGrafter"/>
</dbReference>
<keyword evidence="3 7" id="KW-0813">Transport</keyword>
<gene>
    <name evidence="10" type="ORF">TEA_028039</name>
</gene>
<dbReference type="EMBL" id="SDRB02013577">
    <property type="protein sequence ID" value="THF94621.1"/>
    <property type="molecule type" value="Genomic_DNA"/>
</dbReference>
<dbReference type="PANTHER" id="PTHR23306:SF21">
    <property type="entry name" value="UBIQUITIN-CONJUGATING ENZYME_RWD-LIKE PROTEIN"/>
    <property type="match status" value="1"/>
</dbReference>
<dbReference type="InterPro" id="IPR052070">
    <property type="entry name" value="ESCRT-I_UEV_domain"/>
</dbReference>
<dbReference type="CDD" id="cd11685">
    <property type="entry name" value="UEV_TSG101-like"/>
    <property type="match status" value="1"/>
</dbReference>
<dbReference type="PANTHER" id="PTHR23306">
    <property type="entry name" value="TUMOR SUSCEPTIBILITY GENE 101 PROTEIN-RELATED"/>
    <property type="match status" value="1"/>
</dbReference>
<comment type="subcellular location">
    <subcellularLocation>
        <location evidence="1">Endosome</location>
    </subcellularLocation>
</comment>
<dbReference type="SUPFAM" id="SSF54495">
    <property type="entry name" value="UBC-like"/>
    <property type="match status" value="1"/>
</dbReference>
<evidence type="ECO:0000256" key="1">
    <source>
        <dbReference type="ARBA" id="ARBA00004177"/>
    </source>
</evidence>
<evidence type="ECO:0000256" key="5">
    <source>
        <dbReference type="ARBA" id="ARBA00022927"/>
    </source>
</evidence>
<dbReference type="Gene3D" id="6.10.140.820">
    <property type="match status" value="1"/>
</dbReference>
<evidence type="ECO:0000256" key="3">
    <source>
        <dbReference type="ARBA" id="ARBA00022448"/>
    </source>
</evidence>
<evidence type="ECO:0000256" key="2">
    <source>
        <dbReference type="ARBA" id="ARBA00009594"/>
    </source>
</evidence>
<dbReference type="InterPro" id="IPR037202">
    <property type="entry name" value="ESCRT_assembly_dom"/>
</dbReference>
<dbReference type="InterPro" id="IPR017916">
    <property type="entry name" value="SB_dom"/>
</dbReference>
<dbReference type="STRING" id="542762.A0A4S4CXM5"/>
<organism evidence="10 11">
    <name type="scientific">Camellia sinensis var. sinensis</name>
    <name type="common">China tea</name>
    <dbReference type="NCBI Taxonomy" id="542762"/>
    <lineage>
        <taxon>Eukaryota</taxon>
        <taxon>Viridiplantae</taxon>
        <taxon>Streptophyta</taxon>
        <taxon>Embryophyta</taxon>
        <taxon>Tracheophyta</taxon>
        <taxon>Spermatophyta</taxon>
        <taxon>Magnoliopsida</taxon>
        <taxon>eudicotyledons</taxon>
        <taxon>Gunneridae</taxon>
        <taxon>Pentapetalae</taxon>
        <taxon>asterids</taxon>
        <taxon>Ericales</taxon>
        <taxon>Theaceae</taxon>
        <taxon>Camellia</taxon>
    </lineage>
</organism>
<evidence type="ECO:0000313" key="11">
    <source>
        <dbReference type="Proteomes" id="UP000306102"/>
    </source>
</evidence>
<dbReference type="Pfam" id="PF05743">
    <property type="entry name" value="UEV"/>
    <property type="match status" value="1"/>
</dbReference>
<dbReference type="GO" id="GO:0008333">
    <property type="term" value="P:endosome to lysosome transport"/>
    <property type="evidence" value="ECO:0007669"/>
    <property type="project" value="TreeGrafter"/>
</dbReference>
<sequence length="320" mass="36559">MALQSSIRFIDSALFSTGPFALSYYDPDQKWLIRSHFISLLQNFPSLRPSTDTFTHNDGTNANLLNATGDLLVSPSTPVVPITIWVHENYPHMAPIVLVSSNTMYPIHQDHPFIDPSGLTTLPYLQNWLHPRSNLLDLVHNLVNLFSYNHPFYNSNVLKMEAMDKLSCSLVYDTVAFNAETEEELERLSTLQGKLVKRFDVATGMIIGLEDEKIDLKRRVMEMTEEADVLMNWLRVHDKNWDEMGDEFEAVGEESRAVLDCLAKERALEDLIYALDKAVEQGVVSFDIYIGQVRKLAREQFLHRALVVKLKGPEMLTWSD</sequence>
<evidence type="ECO:0000259" key="8">
    <source>
        <dbReference type="PROSITE" id="PS51312"/>
    </source>
</evidence>
<dbReference type="Proteomes" id="UP000306102">
    <property type="component" value="Unassembled WGS sequence"/>
</dbReference>
<evidence type="ECO:0000259" key="9">
    <source>
        <dbReference type="PROSITE" id="PS51322"/>
    </source>
</evidence>
<evidence type="ECO:0000313" key="10">
    <source>
        <dbReference type="EMBL" id="THF94621.1"/>
    </source>
</evidence>
<proteinExistence type="inferred from homology"/>
<dbReference type="PROSITE" id="PS51322">
    <property type="entry name" value="UEV"/>
    <property type="match status" value="1"/>
</dbReference>
<dbReference type="InterPro" id="IPR008883">
    <property type="entry name" value="UEV_N"/>
</dbReference>
<dbReference type="Gene3D" id="3.10.110.10">
    <property type="entry name" value="Ubiquitin Conjugating Enzyme"/>
    <property type="match status" value="1"/>
</dbReference>
<dbReference type="SUPFAM" id="SSF140111">
    <property type="entry name" value="Endosomal sorting complex assembly domain"/>
    <property type="match status" value="1"/>
</dbReference>
<dbReference type="GO" id="GO:0000813">
    <property type="term" value="C:ESCRT I complex"/>
    <property type="evidence" value="ECO:0007669"/>
    <property type="project" value="TreeGrafter"/>
</dbReference>
<dbReference type="PROSITE" id="PS51312">
    <property type="entry name" value="SB"/>
    <property type="match status" value="1"/>
</dbReference>
<reference evidence="10 11" key="1">
    <citation type="journal article" date="2018" name="Proc. Natl. Acad. Sci. U.S.A.">
        <title>Draft genome sequence of Camellia sinensis var. sinensis provides insights into the evolution of the tea genome and tea quality.</title>
        <authorList>
            <person name="Wei C."/>
            <person name="Yang H."/>
            <person name="Wang S."/>
            <person name="Zhao J."/>
            <person name="Liu C."/>
            <person name="Gao L."/>
            <person name="Xia E."/>
            <person name="Lu Y."/>
            <person name="Tai Y."/>
            <person name="She G."/>
            <person name="Sun J."/>
            <person name="Cao H."/>
            <person name="Tong W."/>
            <person name="Gao Q."/>
            <person name="Li Y."/>
            <person name="Deng W."/>
            <person name="Jiang X."/>
            <person name="Wang W."/>
            <person name="Chen Q."/>
            <person name="Zhang S."/>
            <person name="Li H."/>
            <person name="Wu J."/>
            <person name="Wang P."/>
            <person name="Li P."/>
            <person name="Shi C."/>
            <person name="Zheng F."/>
            <person name="Jian J."/>
            <person name="Huang B."/>
            <person name="Shan D."/>
            <person name="Shi M."/>
            <person name="Fang C."/>
            <person name="Yue Y."/>
            <person name="Li F."/>
            <person name="Li D."/>
            <person name="Wei S."/>
            <person name="Han B."/>
            <person name="Jiang C."/>
            <person name="Yin Y."/>
            <person name="Xia T."/>
            <person name="Zhang Z."/>
            <person name="Bennetzen J.L."/>
            <person name="Zhao S."/>
            <person name="Wan X."/>
        </authorList>
    </citation>
    <scope>NUCLEOTIDE SEQUENCE [LARGE SCALE GENOMIC DNA]</scope>
    <source>
        <strain evidence="11">cv. Shuchazao</strain>
        <tissue evidence="10">Leaf</tissue>
    </source>
</reference>
<feature type="domain" description="UEV" evidence="9">
    <location>
        <begin position="14"/>
        <end position="156"/>
    </location>
</feature>
<dbReference type="GO" id="GO:0015031">
    <property type="term" value="P:protein transport"/>
    <property type="evidence" value="ECO:0007669"/>
    <property type="project" value="UniProtKB-UniRule"/>
</dbReference>
<feature type="domain" description="SB" evidence="8">
    <location>
        <begin position="252"/>
        <end position="320"/>
    </location>
</feature>
<evidence type="ECO:0008006" key="12">
    <source>
        <dbReference type="Google" id="ProtNLM"/>
    </source>
</evidence>
<protein>
    <recommendedName>
        <fullName evidence="12">UEV domain-containing protein</fullName>
    </recommendedName>
</protein>
<keyword evidence="6" id="KW-0175">Coiled coil</keyword>
<name>A0A4S4CXM5_CAMSN</name>